<dbReference type="SUPFAM" id="SSF47336">
    <property type="entry name" value="ACP-like"/>
    <property type="match status" value="1"/>
</dbReference>
<sequence length="97" mass="10511">MTDGTTPGAAAAGSSADSLALVRELWCELLDLTDPPTDVSFFELGGYSQAALTLAARLQERLGFPVPVADLFEHVTIEEQATLVEQLYQRWLDQLAS</sequence>
<dbReference type="InterPro" id="IPR036736">
    <property type="entry name" value="ACP-like_sf"/>
</dbReference>
<evidence type="ECO:0000259" key="3">
    <source>
        <dbReference type="PROSITE" id="PS50075"/>
    </source>
</evidence>
<dbReference type="InterPro" id="IPR009081">
    <property type="entry name" value="PP-bd_ACP"/>
</dbReference>
<dbReference type="InterPro" id="IPR020806">
    <property type="entry name" value="PKS_PP-bd"/>
</dbReference>
<dbReference type="RefSeq" id="WP_073385050.1">
    <property type="nucleotide sequence ID" value="NZ_FQVU01000001.1"/>
</dbReference>
<dbReference type="OrthoDB" id="2085352at2"/>
<gene>
    <name evidence="4" type="ORF">SAMN05443575_0308</name>
</gene>
<reference evidence="4 5" key="1">
    <citation type="submission" date="2016-11" db="EMBL/GenBank/DDBJ databases">
        <authorList>
            <person name="Jaros S."/>
            <person name="Januszkiewicz K."/>
            <person name="Wedrychowicz H."/>
        </authorList>
    </citation>
    <scope>NUCLEOTIDE SEQUENCE [LARGE SCALE GENOMIC DNA]</scope>
    <source>
        <strain evidence="4 5">DSM 45627</strain>
    </source>
</reference>
<dbReference type="EMBL" id="FQVU01000001">
    <property type="protein sequence ID" value="SHF56589.1"/>
    <property type="molecule type" value="Genomic_DNA"/>
</dbReference>
<feature type="domain" description="Carrier" evidence="3">
    <location>
        <begin position="13"/>
        <end position="88"/>
    </location>
</feature>
<protein>
    <submittedName>
        <fullName evidence="4">Phosphopantetheine attachment site</fullName>
    </submittedName>
</protein>
<keyword evidence="5" id="KW-1185">Reference proteome</keyword>
<dbReference type="Gene3D" id="1.10.1200.10">
    <property type="entry name" value="ACP-like"/>
    <property type="match status" value="1"/>
</dbReference>
<dbReference type="GO" id="GO:0031177">
    <property type="term" value="F:phosphopantetheine binding"/>
    <property type="evidence" value="ECO:0007669"/>
    <property type="project" value="InterPro"/>
</dbReference>
<dbReference type="PROSITE" id="PS50075">
    <property type="entry name" value="CARRIER"/>
    <property type="match status" value="1"/>
</dbReference>
<proteinExistence type="predicted"/>
<dbReference type="Proteomes" id="UP000186132">
    <property type="component" value="Unassembled WGS sequence"/>
</dbReference>
<name>A0A1M5CPF4_9ACTN</name>
<dbReference type="Pfam" id="PF00550">
    <property type="entry name" value="PP-binding"/>
    <property type="match status" value="1"/>
</dbReference>
<evidence type="ECO:0000313" key="5">
    <source>
        <dbReference type="Proteomes" id="UP000186132"/>
    </source>
</evidence>
<dbReference type="STRING" id="1206085.SAMN05443575_0308"/>
<dbReference type="AlphaFoldDB" id="A0A1M5CPF4"/>
<accession>A0A1M5CPF4</accession>
<keyword evidence="1" id="KW-0596">Phosphopantetheine</keyword>
<organism evidence="4 5">
    <name type="scientific">Jatrophihabitans endophyticus</name>
    <dbReference type="NCBI Taxonomy" id="1206085"/>
    <lineage>
        <taxon>Bacteria</taxon>
        <taxon>Bacillati</taxon>
        <taxon>Actinomycetota</taxon>
        <taxon>Actinomycetes</taxon>
        <taxon>Jatrophihabitantales</taxon>
        <taxon>Jatrophihabitantaceae</taxon>
        <taxon>Jatrophihabitans</taxon>
    </lineage>
</organism>
<evidence type="ECO:0000313" key="4">
    <source>
        <dbReference type="EMBL" id="SHF56589.1"/>
    </source>
</evidence>
<keyword evidence="2" id="KW-0597">Phosphoprotein</keyword>
<evidence type="ECO:0000256" key="1">
    <source>
        <dbReference type="ARBA" id="ARBA00022450"/>
    </source>
</evidence>
<evidence type="ECO:0000256" key="2">
    <source>
        <dbReference type="ARBA" id="ARBA00022553"/>
    </source>
</evidence>
<dbReference type="SMART" id="SM00823">
    <property type="entry name" value="PKS_PP"/>
    <property type="match status" value="1"/>
</dbReference>